<protein>
    <recommendedName>
        <fullName evidence="4">DUF3500 domain-containing protein</fullName>
    </recommendedName>
</protein>
<keyword evidence="3" id="KW-1185">Reference proteome</keyword>
<sequence>MKKPQLFFLGAIACLLTIAFACSKSDDDDSSSSNSASVTALTSASAVFSSTAIINVAYTGTATLPYTGGNGVAYSAGTAVSSTGVTGLTATLVAGTLANGAGNLTYTITGTPTSSGVASFVITFGGQTVTITLTVNSVATADCSSATGVAKVVCLANAFLATLTTTQKASVVLTLNLSNAKRWSNLPCGLSCRNGLAFSSLTAVQLAAAKAVIAAASGTGTEEGYNEFIGINTADDYLGTLSSGGYSSGYYVIAFLGTPSTTGKWQLQFGGHHYAQNITYDSGAVVSTTPSHQGIEPTTFTYNGTTYSPMAAEKAAMAAMLASFTTAELASAKISSTFSDVTMVPGSTTNTFPTTKLGIKVSALSTAAQAKVLAAMAPWINDLDATSAAAFTTLYTNALADTYVTYASNTSGVSGSESSFFTKNTDYVRIDGPRVWIEFICQTGVVVPNQIHYHSVYRDHTSDYIGL</sequence>
<proteinExistence type="predicted"/>
<dbReference type="Pfam" id="PF12006">
    <property type="entry name" value="DUF3500"/>
    <property type="match status" value="1"/>
</dbReference>
<name>A0A2V4BPT1_9FLAO</name>
<evidence type="ECO:0000313" key="2">
    <source>
        <dbReference type="EMBL" id="PXY39973.1"/>
    </source>
</evidence>
<dbReference type="PANTHER" id="PTHR37489">
    <property type="entry name" value="DUF3500 DOMAIN-CONTAINING PROTEIN"/>
    <property type="match status" value="1"/>
</dbReference>
<feature type="signal peptide" evidence="1">
    <location>
        <begin position="1"/>
        <end position="21"/>
    </location>
</feature>
<dbReference type="OrthoDB" id="581140at2"/>
<reference evidence="2 3" key="1">
    <citation type="submission" date="2018-05" db="EMBL/GenBank/DDBJ databases">
        <title>Flavobacterium sp. strain IMCC34759, incomplete genome.</title>
        <authorList>
            <person name="Joung Y."/>
            <person name="Cho J."/>
        </authorList>
    </citation>
    <scope>NUCLEOTIDE SEQUENCE [LARGE SCALE GENOMIC DNA]</scope>
    <source>
        <strain evidence="2 3">IMCC34759</strain>
    </source>
</reference>
<dbReference type="PANTHER" id="PTHR37489:SF1">
    <property type="entry name" value="DUF3500 DOMAIN-CONTAINING PROTEIN"/>
    <property type="match status" value="1"/>
</dbReference>
<evidence type="ECO:0008006" key="4">
    <source>
        <dbReference type="Google" id="ProtNLM"/>
    </source>
</evidence>
<organism evidence="2 3">
    <name type="scientific">Flavobacterium cheongpyeongense</name>
    <dbReference type="NCBI Taxonomy" id="2212651"/>
    <lineage>
        <taxon>Bacteria</taxon>
        <taxon>Pseudomonadati</taxon>
        <taxon>Bacteroidota</taxon>
        <taxon>Flavobacteriia</taxon>
        <taxon>Flavobacteriales</taxon>
        <taxon>Flavobacteriaceae</taxon>
        <taxon>Flavobacterium</taxon>
    </lineage>
</organism>
<accession>A0A2V4BPT1</accession>
<evidence type="ECO:0000256" key="1">
    <source>
        <dbReference type="SAM" id="SignalP"/>
    </source>
</evidence>
<comment type="caution">
    <text evidence="2">The sequence shown here is derived from an EMBL/GenBank/DDBJ whole genome shotgun (WGS) entry which is preliminary data.</text>
</comment>
<keyword evidence="1" id="KW-0732">Signal</keyword>
<dbReference type="EMBL" id="QJHK01000013">
    <property type="protein sequence ID" value="PXY39973.1"/>
    <property type="molecule type" value="Genomic_DNA"/>
</dbReference>
<dbReference type="InterPro" id="IPR021889">
    <property type="entry name" value="DUF3500"/>
</dbReference>
<dbReference type="Proteomes" id="UP000247903">
    <property type="component" value="Unassembled WGS sequence"/>
</dbReference>
<dbReference type="RefSeq" id="WP_110307335.1">
    <property type="nucleotide sequence ID" value="NZ_QJHK01000013.1"/>
</dbReference>
<evidence type="ECO:0000313" key="3">
    <source>
        <dbReference type="Proteomes" id="UP000247903"/>
    </source>
</evidence>
<dbReference type="AlphaFoldDB" id="A0A2V4BPT1"/>
<gene>
    <name evidence="2" type="ORF">DMB65_14365</name>
</gene>
<dbReference type="PROSITE" id="PS51257">
    <property type="entry name" value="PROKAR_LIPOPROTEIN"/>
    <property type="match status" value="1"/>
</dbReference>
<feature type="chain" id="PRO_5015907868" description="DUF3500 domain-containing protein" evidence="1">
    <location>
        <begin position="22"/>
        <end position="467"/>
    </location>
</feature>